<sequence length="132" mass="14816">MDGSVFGQNCVVAGARIGSCNSLLPGMWGGWYGLKLGWEAGIRKVVLEVDNQLVVQQLSSDIYHRNYSLNMIKWTVQVKDVYREGNQCVDALASIGRNVASRMHVLQETPEIVRIIMDEDLRGVALPRMFYV</sequence>
<gene>
    <name evidence="2" type="ORF">RCOM_0645170</name>
</gene>
<dbReference type="InterPro" id="IPR053151">
    <property type="entry name" value="RNase_H-like"/>
</dbReference>
<dbReference type="GO" id="GO:0003676">
    <property type="term" value="F:nucleic acid binding"/>
    <property type="evidence" value="ECO:0007669"/>
    <property type="project" value="InterPro"/>
</dbReference>
<dbReference type="InterPro" id="IPR044730">
    <property type="entry name" value="RNase_H-like_dom_plant"/>
</dbReference>
<dbReference type="InterPro" id="IPR012337">
    <property type="entry name" value="RNaseH-like_sf"/>
</dbReference>
<dbReference type="CDD" id="cd06222">
    <property type="entry name" value="RNase_H_like"/>
    <property type="match status" value="1"/>
</dbReference>
<dbReference type="EMBL" id="EQ974276">
    <property type="protein sequence ID" value="EEF31001.1"/>
    <property type="molecule type" value="Genomic_DNA"/>
</dbReference>
<dbReference type="PANTHER" id="PTHR47723">
    <property type="entry name" value="OS05G0353850 PROTEIN"/>
    <property type="match status" value="1"/>
</dbReference>
<proteinExistence type="predicted"/>
<dbReference type="SUPFAM" id="SSF53098">
    <property type="entry name" value="Ribonuclease H-like"/>
    <property type="match status" value="1"/>
</dbReference>
<evidence type="ECO:0000313" key="2">
    <source>
        <dbReference type="EMBL" id="EEF31001.1"/>
    </source>
</evidence>
<evidence type="ECO:0000259" key="1">
    <source>
        <dbReference type="Pfam" id="PF13456"/>
    </source>
</evidence>
<protein>
    <submittedName>
        <fullName evidence="2">Nuclease, putative</fullName>
    </submittedName>
</protein>
<dbReference type="Proteomes" id="UP000008311">
    <property type="component" value="Unassembled WGS sequence"/>
</dbReference>
<dbReference type="Pfam" id="PF13456">
    <property type="entry name" value="RVT_3"/>
    <property type="match status" value="1"/>
</dbReference>
<accession>B9SZG2</accession>
<dbReference type="AlphaFoldDB" id="B9SZG2"/>
<keyword evidence="3" id="KW-1185">Reference proteome</keyword>
<dbReference type="eggNOG" id="KOG1075">
    <property type="taxonomic scope" value="Eukaryota"/>
</dbReference>
<dbReference type="InParanoid" id="B9SZG2"/>
<dbReference type="PANTHER" id="PTHR47723:SF13">
    <property type="entry name" value="PUTATIVE-RELATED"/>
    <property type="match status" value="1"/>
</dbReference>
<dbReference type="Gene3D" id="3.30.420.10">
    <property type="entry name" value="Ribonuclease H-like superfamily/Ribonuclease H"/>
    <property type="match status" value="1"/>
</dbReference>
<name>B9SZG2_RICCO</name>
<organism evidence="2 3">
    <name type="scientific">Ricinus communis</name>
    <name type="common">Castor bean</name>
    <dbReference type="NCBI Taxonomy" id="3988"/>
    <lineage>
        <taxon>Eukaryota</taxon>
        <taxon>Viridiplantae</taxon>
        <taxon>Streptophyta</taxon>
        <taxon>Embryophyta</taxon>
        <taxon>Tracheophyta</taxon>
        <taxon>Spermatophyta</taxon>
        <taxon>Magnoliopsida</taxon>
        <taxon>eudicotyledons</taxon>
        <taxon>Gunneridae</taxon>
        <taxon>Pentapetalae</taxon>
        <taxon>rosids</taxon>
        <taxon>fabids</taxon>
        <taxon>Malpighiales</taxon>
        <taxon>Euphorbiaceae</taxon>
        <taxon>Acalyphoideae</taxon>
        <taxon>Acalypheae</taxon>
        <taxon>Ricinus</taxon>
    </lineage>
</organism>
<dbReference type="InterPro" id="IPR002156">
    <property type="entry name" value="RNaseH_domain"/>
</dbReference>
<feature type="domain" description="RNase H type-1" evidence="1">
    <location>
        <begin position="8"/>
        <end position="94"/>
    </location>
</feature>
<reference evidence="3" key="1">
    <citation type="journal article" date="2010" name="Nat. Biotechnol.">
        <title>Draft genome sequence of the oilseed species Ricinus communis.</title>
        <authorList>
            <person name="Chan A.P."/>
            <person name="Crabtree J."/>
            <person name="Zhao Q."/>
            <person name="Lorenzi H."/>
            <person name="Orvis J."/>
            <person name="Puiu D."/>
            <person name="Melake-Berhan A."/>
            <person name="Jones K.M."/>
            <person name="Redman J."/>
            <person name="Chen G."/>
            <person name="Cahoon E.B."/>
            <person name="Gedil M."/>
            <person name="Stanke M."/>
            <person name="Haas B.J."/>
            <person name="Wortman J.R."/>
            <person name="Fraser-Liggett C.M."/>
            <person name="Ravel J."/>
            <person name="Rabinowicz P.D."/>
        </authorList>
    </citation>
    <scope>NUCLEOTIDE SEQUENCE [LARGE SCALE GENOMIC DNA]</scope>
    <source>
        <strain evidence="3">cv. Hale</strain>
    </source>
</reference>
<dbReference type="GO" id="GO:0004523">
    <property type="term" value="F:RNA-DNA hybrid ribonuclease activity"/>
    <property type="evidence" value="ECO:0007669"/>
    <property type="project" value="InterPro"/>
</dbReference>
<evidence type="ECO:0000313" key="3">
    <source>
        <dbReference type="Proteomes" id="UP000008311"/>
    </source>
</evidence>
<dbReference type="InterPro" id="IPR036397">
    <property type="entry name" value="RNaseH_sf"/>
</dbReference>